<dbReference type="AlphaFoldDB" id="Q3LWM2"/>
<gene>
    <name evidence="6" type="primary">tcpD</name>
</gene>
<sequence>MFKCIHNNYYLNRDFLLIMIFVVFSITFKNDSMEIRKTVFIGILSFVSMIKSILGPYGRVINFLKEKMIYSLTRKIIKTKCIYVITKNLRIKNPVTLLFQDFIKSLEKKIGSEMNAIVVLIGNVIFNSNLVYKNDIEIVKIIKGLRLSMKIGISSIDTNSKILLKNLSKNALFWWVYNSCKTILKSSISFEYINYFSKLTMVALLKYKKKNILNDIKIIRVPGGDGKESFLDQGIVLKNIAGIANDMFIENARSFILSNNEMSKTPSFLFKDNKQETSNFVNILKNLDLQNLLYKTQALVNVGYELLLTKNIIYEAQDRYLKRRQILFIDNLDLRSLRKISYLVSASISTTNNAIEKYKMGKIKTLFLSRLQEKQFIVCKGTENVGCSLIIRGRTNNEIMYFKKAVFDSLRSSLLALKDLRFMFTGGCTEVKLINDIFSFSNYFNIKDRFFLKLLGSSLESLMSQVYVNCGLNPVFIIKRLTKFNLDSSMKKVSFDINSRKFFQSDWIGSCQPSKILEQVFKFKS</sequence>
<dbReference type="GO" id="GO:0140662">
    <property type="term" value="F:ATP-dependent protein folding chaperone"/>
    <property type="evidence" value="ECO:0007669"/>
    <property type="project" value="InterPro"/>
</dbReference>
<feature type="transmembrane region" description="Helical" evidence="5">
    <location>
        <begin position="40"/>
        <end position="58"/>
    </location>
</feature>
<keyword evidence="5" id="KW-1133">Transmembrane helix</keyword>
<evidence type="ECO:0000313" key="7">
    <source>
        <dbReference type="Proteomes" id="UP000243425"/>
    </source>
</evidence>
<dbReference type="GO" id="GO:0005524">
    <property type="term" value="F:ATP binding"/>
    <property type="evidence" value="ECO:0007669"/>
    <property type="project" value="UniProtKB-KW"/>
</dbReference>
<dbReference type="InterPro" id="IPR027410">
    <property type="entry name" value="TCP-1-like_intermed_sf"/>
</dbReference>
<evidence type="ECO:0000256" key="4">
    <source>
        <dbReference type="ARBA" id="ARBA00023186"/>
    </source>
</evidence>
<dbReference type="InterPro" id="IPR027409">
    <property type="entry name" value="GroEL-like_apical_dom_sf"/>
</dbReference>
<name>Q3LWM2_BIGNA</name>
<keyword evidence="5" id="KW-0812">Transmembrane</keyword>
<feature type="transmembrane region" description="Helical" evidence="5">
    <location>
        <begin position="9"/>
        <end position="28"/>
    </location>
</feature>
<keyword evidence="4" id="KW-0143">Chaperone</keyword>
<dbReference type="SUPFAM" id="SSF54849">
    <property type="entry name" value="GroEL-intermediate domain like"/>
    <property type="match status" value="1"/>
</dbReference>
<comment type="similarity">
    <text evidence="1">Belongs to the TCP-1 chaperonin family.</text>
</comment>
<dbReference type="PANTHER" id="PTHR11353">
    <property type="entry name" value="CHAPERONIN"/>
    <property type="match status" value="1"/>
</dbReference>
<evidence type="ECO:0000256" key="3">
    <source>
        <dbReference type="ARBA" id="ARBA00022840"/>
    </source>
</evidence>
<dbReference type="Proteomes" id="UP000243425">
    <property type="component" value="Nucleomorph 1"/>
</dbReference>
<dbReference type="SUPFAM" id="SSF48592">
    <property type="entry name" value="GroEL equatorial domain-like"/>
    <property type="match status" value="1"/>
</dbReference>
<reference evidence="6 7" key="1">
    <citation type="journal article" date="2006" name="Proc. Natl. Acad. Sci. U.S.A.">
        <title>Complete nucleotide sequence of the chlorarachniophyte nucleomorph: nature's smallest nucleus.</title>
        <authorList>
            <person name="Gilson P.R."/>
            <person name="Su V."/>
            <person name="Slamovits C.H."/>
            <person name="Reith M.E."/>
            <person name="Keeling P.J."/>
            <person name="McFadden G.I."/>
        </authorList>
    </citation>
    <scope>NUCLEOTIDE SEQUENCE [LARGE SCALE GENOMIC DNA]</scope>
    <source>
        <strain evidence="7">CCMP621</strain>
    </source>
</reference>
<dbReference type="Gene3D" id="1.10.560.10">
    <property type="entry name" value="GroEL-like equatorial domain"/>
    <property type="match status" value="1"/>
</dbReference>
<evidence type="ECO:0000256" key="5">
    <source>
        <dbReference type="SAM" id="Phobius"/>
    </source>
</evidence>
<evidence type="ECO:0000256" key="2">
    <source>
        <dbReference type="ARBA" id="ARBA00022741"/>
    </source>
</evidence>
<geneLocation type="nucleomorph" evidence="6"/>
<evidence type="ECO:0000313" key="6">
    <source>
        <dbReference type="EMBL" id="ABA27144.1"/>
    </source>
</evidence>
<dbReference type="Gene3D" id="3.50.7.10">
    <property type="entry name" value="GroEL"/>
    <property type="match status" value="1"/>
</dbReference>
<dbReference type="EMBL" id="DQ158856">
    <property type="protein sequence ID" value="ABA27144.1"/>
    <property type="molecule type" value="Genomic_DNA"/>
</dbReference>
<dbReference type="InterPro" id="IPR002423">
    <property type="entry name" value="Cpn60/GroEL/TCP-1"/>
</dbReference>
<keyword evidence="2" id="KW-0547">Nucleotide-binding</keyword>
<protein>
    <submittedName>
        <fullName evidence="6">T-complex protein delta SU</fullName>
    </submittedName>
</protein>
<dbReference type="GeneID" id="5788433"/>
<dbReference type="SUPFAM" id="SSF52029">
    <property type="entry name" value="GroEL apical domain-like"/>
    <property type="match status" value="1"/>
</dbReference>
<keyword evidence="5" id="KW-0472">Membrane</keyword>
<dbReference type="Pfam" id="PF00118">
    <property type="entry name" value="Cpn60_TCP1"/>
    <property type="match status" value="1"/>
</dbReference>
<accession>Q3LWM2</accession>
<keyword evidence="6" id="KW-0542">Nucleomorph</keyword>
<keyword evidence="3" id="KW-0067">ATP-binding</keyword>
<organism evidence="6 7">
    <name type="scientific">Bigelowiella natans</name>
    <name type="common">Pedinomonas minutissima</name>
    <name type="synonym">Chlorarachnion sp. (strain CCMP621)</name>
    <dbReference type="NCBI Taxonomy" id="227086"/>
    <lineage>
        <taxon>Eukaryota</taxon>
        <taxon>Sar</taxon>
        <taxon>Rhizaria</taxon>
        <taxon>Cercozoa</taxon>
        <taxon>Chlorarachniophyceae</taxon>
        <taxon>Bigelowiella</taxon>
    </lineage>
</organism>
<dbReference type="Gene3D" id="3.30.260.10">
    <property type="entry name" value="TCP-1-like chaperonin intermediate domain"/>
    <property type="match status" value="1"/>
</dbReference>
<dbReference type="InterPro" id="IPR027413">
    <property type="entry name" value="GROEL-like_equatorial_sf"/>
</dbReference>
<dbReference type="RefSeq" id="XP_001712756.1">
    <property type="nucleotide sequence ID" value="XM_001712704.1"/>
</dbReference>
<dbReference type="InterPro" id="IPR017998">
    <property type="entry name" value="Chaperone_TCP-1"/>
</dbReference>
<proteinExistence type="inferred from homology"/>
<evidence type="ECO:0000256" key="1">
    <source>
        <dbReference type="ARBA" id="ARBA00008020"/>
    </source>
</evidence>